<dbReference type="SUPFAM" id="SSF81665">
    <property type="entry name" value="Calcium ATPase, transmembrane domain M"/>
    <property type="match status" value="1"/>
</dbReference>
<feature type="transmembrane region" description="Helical" evidence="6">
    <location>
        <begin position="600"/>
        <end position="620"/>
    </location>
</feature>
<comment type="subcellular location">
    <subcellularLocation>
        <location evidence="1 6">Membrane</location>
    </subcellularLocation>
</comment>
<dbReference type="NCBIfam" id="TIGR01525">
    <property type="entry name" value="ATPase-IB_hvy"/>
    <property type="match status" value="1"/>
</dbReference>
<evidence type="ECO:0000259" key="8">
    <source>
        <dbReference type="Pfam" id="PF24534"/>
    </source>
</evidence>
<dbReference type="InterPro" id="IPR036412">
    <property type="entry name" value="HAD-like_sf"/>
</dbReference>
<evidence type="ECO:0000256" key="4">
    <source>
        <dbReference type="ARBA" id="ARBA00022989"/>
    </source>
</evidence>
<dbReference type="Pfam" id="PF00122">
    <property type="entry name" value="E1-E2_ATPase"/>
    <property type="match status" value="1"/>
</dbReference>
<dbReference type="PANTHER" id="PTHR46594">
    <property type="entry name" value="P-TYPE CATION-TRANSPORTING ATPASE"/>
    <property type="match status" value="1"/>
</dbReference>
<dbReference type="GO" id="GO:0016887">
    <property type="term" value="F:ATP hydrolysis activity"/>
    <property type="evidence" value="ECO:0007669"/>
    <property type="project" value="InterPro"/>
</dbReference>
<dbReference type="SUPFAM" id="SSF81653">
    <property type="entry name" value="Calcium ATPase, transduction domain A"/>
    <property type="match status" value="1"/>
</dbReference>
<feature type="transmembrane region" description="Helical" evidence="6">
    <location>
        <begin position="664"/>
        <end position="685"/>
    </location>
</feature>
<gene>
    <name evidence="9" type="ORF">D6D13_04766</name>
</gene>
<dbReference type="PRINTS" id="PR00119">
    <property type="entry name" value="CATATPASE"/>
</dbReference>
<dbReference type="InterPro" id="IPR059000">
    <property type="entry name" value="ATPase_P-type_domA"/>
</dbReference>
<dbReference type="InterPro" id="IPR056236">
    <property type="entry name" value="HMA_PCA1"/>
</dbReference>
<dbReference type="AlphaFoldDB" id="A0A4S9CV99"/>
<keyword evidence="5 6" id="KW-0472">Membrane</keyword>
<feature type="transmembrane region" description="Helical" evidence="6">
    <location>
        <begin position="891"/>
        <end position="917"/>
    </location>
</feature>
<feature type="transmembrane region" description="Helical" evidence="6">
    <location>
        <begin position="1206"/>
        <end position="1227"/>
    </location>
</feature>
<dbReference type="InterPro" id="IPR006121">
    <property type="entry name" value="HMA_dom"/>
</dbReference>
<dbReference type="Gene3D" id="3.30.70.100">
    <property type="match status" value="1"/>
</dbReference>
<evidence type="ECO:0000256" key="6">
    <source>
        <dbReference type="RuleBase" id="RU362081"/>
    </source>
</evidence>
<dbReference type="PANTHER" id="PTHR46594:SF4">
    <property type="entry name" value="P-TYPE CATION-TRANSPORTING ATPASE"/>
    <property type="match status" value="1"/>
</dbReference>
<dbReference type="GO" id="GO:0019829">
    <property type="term" value="F:ATPase-coupled monoatomic cation transmembrane transporter activity"/>
    <property type="evidence" value="ECO:0007669"/>
    <property type="project" value="InterPro"/>
</dbReference>
<evidence type="ECO:0000259" key="7">
    <source>
        <dbReference type="Pfam" id="PF00122"/>
    </source>
</evidence>
<dbReference type="Gene3D" id="3.40.1110.10">
    <property type="entry name" value="Calcium-transporting ATPase, cytoplasmic domain N"/>
    <property type="match status" value="1"/>
</dbReference>
<dbReference type="GO" id="GO:0016020">
    <property type="term" value="C:membrane"/>
    <property type="evidence" value="ECO:0007669"/>
    <property type="project" value="UniProtKB-SubCell"/>
</dbReference>
<dbReference type="NCBIfam" id="TIGR01494">
    <property type="entry name" value="ATPase_P-type"/>
    <property type="match status" value="1"/>
</dbReference>
<dbReference type="InterPro" id="IPR023214">
    <property type="entry name" value="HAD_sf"/>
</dbReference>
<protein>
    <submittedName>
        <fullName evidence="9">Heavy metal translocatin</fullName>
    </submittedName>
</protein>
<name>A0A4S9CV99_AURPU</name>
<dbReference type="GO" id="GO:0005524">
    <property type="term" value="F:ATP binding"/>
    <property type="evidence" value="ECO:0007669"/>
    <property type="project" value="UniProtKB-UniRule"/>
</dbReference>
<dbReference type="Gene3D" id="2.70.150.10">
    <property type="entry name" value="Calcium-transporting ATPase, cytoplasmic transduction domain A"/>
    <property type="match status" value="1"/>
</dbReference>
<dbReference type="InterPro" id="IPR018303">
    <property type="entry name" value="ATPase_P-typ_P_site"/>
</dbReference>
<dbReference type="Pfam" id="PF24534">
    <property type="entry name" value="HMA_PCA1"/>
    <property type="match status" value="1"/>
</dbReference>
<dbReference type="FunFam" id="2.70.150.10:FF:000002">
    <property type="entry name" value="Copper-transporting ATPase 1, putative"/>
    <property type="match status" value="1"/>
</dbReference>
<dbReference type="InterPro" id="IPR036163">
    <property type="entry name" value="HMA_dom_sf"/>
</dbReference>
<feature type="transmembrane region" description="Helical" evidence="6">
    <location>
        <begin position="849"/>
        <end position="871"/>
    </location>
</feature>
<dbReference type="SUPFAM" id="SSF56784">
    <property type="entry name" value="HAD-like"/>
    <property type="match status" value="1"/>
</dbReference>
<organism evidence="9">
    <name type="scientific">Aureobasidium pullulans</name>
    <name type="common">Black yeast</name>
    <name type="synonym">Pullularia pullulans</name>
    <dbReference type="NCBI Taxonomy" id="5580"/>
    <lineage>
        <taxon>Eukaryota</taxon>
        <taxon>Fungi</taxon>
        <taxon>Dikarya</taxon>
        <taxon>Ascomycota</taxon>
        <taxon>Pezizomycotina</taxon>
        <taxon>Dothideomycetes</taxon>
        <taxon>Dothideomycetidae</taxon>
        <taxon>Dothideales</taxon>
        <taxon>Saccotheciaceae</taxon>
        <taxon>Aureobasidium</taxon>
    </lineage>
</organism>
<dbReference type="Gene3D" id="3.40.50.1000">
    <property type="entry name" value="HAD superfamily/HAD-like"/>
    <property type="match status" value="1"/>
</dbReference>
<keyword evidence="3 6" id="KW-0479">Metal-binding</keyword>
<evidence type="ECO:0000256" key="2">
    <source>
        <dbReference type="ARBA" id="ARBA00022692"/>
    </source>
</evidence>
<evidence type="ECO:0000256" key="1">
    <source>
        <dbReference type="ARBA" id="ARBA00004370"/>
    </source>
</evidence>
<feature type="domain" description="PCA1 HMA heavy metal-associated" evidence="8">
    <location>
        <begin position="520"/>
        <end position="584"/>
    </location>
</feature>
<dbReference type="SUPFAM" id="SSF55008">
    <property type="entry name" value="HMA, heavy metal-associated domain"/>
    <property type="match status" value="1"/>
</dbReference>
<keyword evidence="2 6" id="KW-0812">Transmembrane</keyword>
<dbReference type="InterPro" id="IPR027256">
    <property type="entry name" value="P-typ_ATPase_IB"/>
</dbReference>
<proteinExistence type="inferred from homology"/>
<comment type="similarity">
    <text evidence="6">Belongs to the cation transport ATPase (P-type) (TC 3.A.3) family. Type IB subfamily.</text>
</comment>
<dbReference type="EMBL" id="QZAS01000014">
    <property type="protein sequence ID" value="THX11501.1"/>
    <property type="molecule type" value="Genomic_DNA"/>
</dbReference>
<dbReference type="NCBIfam" id="TIGR01511">
    <property type="entry name" value="ATPase-IB1_Cu"/>
    <property type="match status" value="1"/>
</dbReference>
<evidence type="ECO:0000256" key="5">
    <source>
        <dbReference type="ARBA" id="ARBA00023136"/>
    </source>
</evidence>
<reference evidence="9" key="1">
    <citation type="submission" date="2018-10" db="EMBL/GenBank/DDBJ databases">
        <title>Fifty Aureobasidium pullulans genomes reveal a recombining polyextremotolerant generalist.</title>
        <authorList>
            <person name="Gostincar C."/>
            <person name="Turk M."/>
            <person name="Zajc J."/>
            <person name="Gunde-Cimerman N."/>
        </authorList>
    </citation>
    <scope>NUCLEOTIDE SEQUENCE [LARGE SCALE GENOMIC DNA]</scope>
    <source>
        <strain evidence="9">EXF-10085</strain>
    </source>
</reference>
<sequence>MTKRNENQNIILITVQNIYSKMRHTAYDPKIAKFACEDASINRDFPRASPPLLLRHNTVNNHEIDPDAQAKADKGGCCFSAAKEVVVNADIERDDVEVSGCCKPAGGKECSVKAETNAEVKVQATGCCSAPTTHAATGGIGQGKKDDCCSGKDEHPIRTPKRQDGCCSSTDNPAQKLDVQTEVKLDDCCASKSNAHGITAPMHGGNVNRLPGHDEMANDLSDEDKSAIRLAEVVPPCCEGIASNCCDGRHLDLKLNCEPLLIMCTETCLDELAFRECEKDGCIEDVHEIGSTTGFTRRKGIACDNHVKSVRQRWATKLETLGCLCRSLLAMNQSTCCTSLRKQRPTGSTIISRKGSAGCLQKKVPYNRSISTGGTSDSASQKGQSMRPNKKACCTGKISTACRDERVFLDEALIISPMCTKTRRASCCADKVVSPMIFETVDPEQGTSTTEHVVVGISGMTCTGCETKLNRTLATLPISNLKTSLILGRAEFDLNPTMMSAADIVLHLERTTEFKCTELTTRGSELHVIPESDMKTFLRQDWPEGVTAMEKTSKLTVRICFDAKIVGARHLLQGLQPSAKLAPQDGDSSLSAGSKHVRHVGLTTLLSAALTIPVLILSWAPLAPRPVVHGSVSLALASLVQIVIAGPFYPNALKALCFSRVVEMDLLIVLSTSAAYIFSVVSFAYILRGNPLSTGEFFETSTLLVTLIMVGRYVSALARQKAVESVAMRSLQDSKAILVTEDPNTEVEIDARLLHYDDVFKVMPDSRVVTDGVVISGVSEANEAMVTGESKPVEKSPGSTVIAGSVNGFGTLLIRTTRLPGENTISSIANMIDEAKLSKPKLQDIADKVASYFVPVIIALSIITFCIWIAIGTAVRGQSASEATVQAITYAITVLIVSCPCAIGLAVPMVVVIANGVAAERGVVFKSAHVVELGCKVTHVIFDKTGTLTTGEPAVVAEEYLTGDPEVVRSQLLGLVSGIKHPVAVAIASHLVENEVAAVQIANVRSVAGKGVEAAVSEDTTIRAGNSRWLGIETHPRVHHLLSQGYTVFCVEIGGSLCAVFGLQDQPRAEAVTVIKTLQERGIVVSIVSGDDKEAVATTASLLGISTFRAQCSPADKRDFLQSIANAPTNGKKSVTLFVGDGANDGPALAQATIGVHISPASSTSDIASDAARAAADAVLLRPTLEGLLLLTAISNAAVRRIAFNFLWSFVYNLFAVLLAAGAFVNVRIPPEYAGLGELVSVVPVVAVAVMLKWVKF</sequence>
<evidence type="ECO:0000256" key="3">
    <source>
        <dbReference type="ARBA" id="ARBA00022723"/>
    </source>
</evidence>
<dbReference type="InterPro" id="IPR023299">
    <property type="entry name" value="ATPase_P-typ_cyto_dom_N"/>
</dbReference>
<feature type="transmembrane region" description="Helical" evidence="6">
    <location>
        <begin position="632"/>
        <end position="652"/>
    </location>
</feature>
<dbReference type="InterPro" id="IPR008250">
    <property type="entry name" value="ATPase_P-typ_transduc_dom_A_sf"/>
</dbReference>
<dbReference type="PROSITE" id="PS00154">
    <property type="entry name" value="ATPASE_E1_E2"/>
    <property type="match status" value="1"/>
</dbReference>
<accession>A0A4S9CV99</accession>
<dbReference type="InterPro" id="IPR023298">
    <property type="entry name" value="ATPase_P-typ_TM_dom_sf"/>
</dbReference>
<feature type="transmembrane region" description="Helical" evidence="6">
    <location>
        <begin position="1233"/>
        <end position="1255"/>
    </location>
</feature>
<dbReference type="GO" id="GO:0046872">
    <property type="term" value="F:metal ion binding"/>
    <property type="evidence" value="ECO:0007669"/>
    <property type="project" value="UniProtKB-KW"/>
</dbReference>
<keyword evidence="6" id="KW-0067">ATP-binding</keyword>
<dbReference type="GO" id="GO:0030003">
    <property type="term" value="P:intracellular monoatomic cation homeostasis"/>
    <property type="evidence" value="ECO:0007669"/>
    <property type="project" value="UniProtKB-ARBA"/>
</dbReference>
<comment type="caution">
    <text evidence="9">The sequence shown here is derived from an EMBL/GenBank/DDBJ whole genome shotgun (WGS) entry which is preliminary data.</text>
</comment>
<dbReference type="InterPro" id="IPR001757">
    <property type="entry name" value="P_typ_ATPase"/>
</dbReference>
<keyword evidence="6" id="KW-0547">Nucleotide-binding</keyword>
<evidence type="ECO:0000313" key="9">
    <source>
        <dbReference type="EMBL" id="THX11501.1"/>
    </source>
</evidence>
<dbReference type="Pfam" id="PF00702">
    <property type="entry name" value="Hydrolase"/>
    <property type="match status" value="1"/>
</dbReference>
<keyword evidence="4 6" id="KW-1133">Transmembrane helix</keyword>
<dbReference type="CDD" id="cd00371">
    <property type="entry name" value="HMA"/>
    <property type="match status" value="1"/>
</dbReference>
<feature type="domain" description="P-type ATPase A" evidence="7">
    <location>
        <begin position="744"/>
        <end position="832"/>
    </location>
</feature>